<evidence type="ECO:0000259" key="13">
    <source>
        <dbReference type="SMART" id="SM00382"/>
    </source>
</evidence>
<dbReference type="NCBIfam" id="TIGR00362">
    <property type="entry name" value="DnaA"/>
    <property type="match status" value="1"/>
</dbReference>
<dbReference type="CDD" id="cd06571">
    <property type="entry name" value="Bac_DnaA_C"/>
    <property type="match status" value="1"/>
</dbReference>
<dbReference type="Pfam" id="PF08299">
    <property type="entry name" value="Bac_DnaA_C"/>
    <property type="match status" value="1"/>
</dbReference>
<sequence length="475" mass="53633">MSVGGSLDQQWARVSGRLKDEVGETAYRSWLKPLTVSELKGGEVRITVPTRFMRDWVLTHYADRIRALWSGENPRVQSVDIVVAPSRLDVGASANDDMGLPGDMAGDLSAPIPSDEVEEERPTSGAQLGLDGRDEHFAHLDPRFTFENFVVGKPNELAHAAARRVTDAATVTFNPLFLYGGVGLGKTHLMHAIAWQIRKKDPNRRVLYLSAEKFMYQFIRALRFKDTMAFKEQFRSVDVLMIDDVQFISGKDSTQEEFFHTFNALVDQNRQVVISADKSPSDLEGMEERLRSRLGWGLVADIHPTTYELRLGILQAKAESMNVQINSKVLEFLAHKITSNVRELEGALNRIVAHAELVGRAITLESTQEVLHDLLRANDRRVTIDEIQKKVAEHYNIRLADMHSARRARAVARPRQVAMYLAKQLTARSLPEIGRKFGGRDHTTVMHAVRKVEELRTSDQSFAEDVELLRRMLEG</sequence>
<feature type="region of interest" description="Domain IV, binds dsDNA" evidence="8">
    <location>
        <begin position="356"/>
        <end position="475"/>
    </location>
</feature>
<feature type="region of interest" description="Domain I, interacts with DnaA modulators" evidence="8">
    <location>
        <begin position="1"/>
        <end position="122"/>
    </location>
</feature>
<keyword evidence="4 8" id="KW-0547">Nucleotide-binding</keyword>
<comment type="subcellular location">
    <subcellularLocation>
        <location evidence="8">Cytoplasm</location>
    </subcellularLocation>
</comment>
<dbReference type="InterPro" id="IPR038454">
    <property type="entry name" value="DnaA_N_sf"/>
</dbReference>
<dbReference type="Gene3D" id="3.30.300.180">
    <property type="match status" value="1"/>
</dbReference>
<evidence type="ECO:0000256" key="4">
    <source>
        <dbReference type="ARBA" id="ARBA00022741"/>
    </source>
</evidence>
<comment type="subunit">
    <text evidence="8">Oligomerizes as a right-handed, spiral filament on DNA at oriC.</text>
</comment>
<evidence type="ECO:0000256" key="2">
    <source>
        <dbReference type="ARBA" id="ARBA00022490"/>
    </source>
</evidence>
<comment type="domain">
    <text evidence="8">Domain I is involved in oligomerization and binding regulators, domain II is flexibile and of varying length in different bacteria, domain III forms the AAA+ region, while domain IV binds dsDNA.</text>
</comment>
<dbReference type="InterPro" id="IPR024633">
    <property type="entry name" value="DnaA_N_dom"/>
</dbReference>
<feature type="binding site" evidence="8">
    <location>
        <position position="186"/>
    </location>
    <ligand>
        <name>ATP</name>
        <dbReference type="ChEBI" id="CHEBI:30616"/>
    </ligand>
</feature>
<proteinExistence type="inferred from homology"/>
<feature type="binding site" evidence="8">
    <location>
        <position position="185"/>
    </location>
    <ligand>
        <name>ATP</name>
        <dbReference type="ChEBI" id="CHEBI:30616"/>
    </ligand>
</feature>
<name>A0ABX7B5S5_9PROT</name>
<dbReference type="InterPro" id="IPR010921">
    <property type="entry name" value="Trp_repressor/repl_initiator"/>
</dbReference>
<evidence type="ECO:0000259" key="14">
    <source>
        <dbReference type="SMART" id="SM00760"/>
    </source>
</evidence>
<feature type="region of interest" description="Domain III, AAA+ region" evidence="8">
    <location>
        <begin position="139"/>
        <end position="355"/>
    </location>
</feature>
<keyword evidence="2 8" id="KW-0963">Cytoplasm</keyword>
<dbReference type="Gene3D" id="1.10.1750.10">
    <property type="match status" value="1"/>
</dbReference>
<dbReference type="PANTHER" id="PTHR30050:SF2">
    <property type="entry name" value="CHROMOSOMAL REPLICATION INITIATOR PROTEIN DNAA"/>
    <property type="match status" value="1"/>
</dbReference>
<keyword evidence="16" id="KW-1185">Reference proteome</keyword>
<keyword evidence="5 8" id="KW-0067">ATP-binding</keyword>
<keyword evidence="7 8" id="KW-0238">DNA-binding</keyword>
<dbReference type="Gene3D" id="1.10.8.60">
    <property type="match status" value="1"/>
</dbReference>
<protein>
    <recommendedName>
        <fullName evidence="8 9">Chromosomal replication initiator protein DnaA</fullName>
    </recommendedName>
</protein>
<dbReference type="InterPro" id="IPR027417">
    <property type="entry name" value="P-loop_NTPase"/>
</dbReference>
<dbReference type="EMBL" id="CP067420">
    <property type="protein sequence ID" value="QQP89714.1"/>
    <property type="molecule type" value="Genomic_DNA"/>
</dbReference>
<dbReference type="PROSITE" id="PS01008">
    <property type="entry name" value="DNAA"/>
    <property type="match status" value="1"/>
</dbReference>
<evidence type="ECO:0000313" key="15">
    <source>
        <dbReference type="EMBL" id="QQP89714.1"/>
    </source>
</evidence>
<feature type="binding site" evidence="8">
    <location>
        <position position="187"/>
    </location>
    <ligand>
        <name>ATP</name>
        <dbReference type="ChEBI" id="CHEBI:30616"/>
    </ligand>
</feature>
<organism evidence="15 16">
    <name type="scientific">Skermanella cutis</name>
    <dbReference type="NCBI Taxonomy" id="2775420"/>
    <lineage>
        <taxon>Bacteria</taxon>
        <taxon>Pseudomonadati</taxon>
        <taxon>Pseudomonadota</taxon>
        <taxon>Alphaproteobacteria</taxon>
        <taxon>Rhodospirillales</taxon>
        <taxon>Azospirillaceae</taxon>
        <taxon>Skermanella</taxon>
    </lineage>
</organism>
<dbReference type="InterPro" id="IPR003593">
    <property type="entry name" value="AAA+_ATPase"/>
</dbReference>
<feature type="domain" description="AAA+ ATPase" evidence="13">
    <location>
        <begin position="172"/>
        <end position="300"/>
    </location>
</feature>
<dbReference type="InterPro" id="IPR018312">
    <property type="entry name" value="Chromosome_initiator_DnaA_CS"/>
</dbReference>
<reference evidence="15" key="1">
    <citation type="submission" date="2021-02" db="EMBL/GenBank/DDBJ databases">
        <title>Skermanella TT6 skin isolate.</title>
        <authorList>
            <person name="Lee K."/>
            <person name="Ganzorig M."/>
        </authorList>
    </citation>
    <scope>NUCLEOTIDE SEQUENCE</scope>
    <source>
        <strain evidence="15">TT6</strain>
    </source>
</reference>
<keyword evidence="6 8" id="KW-0446">Lipid-binding</keyword>
<feature type="binding site" evidence="8">
    <location>
        <position position="183"/>
    </location>
    <ligand>
        <name>ATP</name>
        <dbReference type="ChEBI" id="CHEBI:30616"/>
    </ligand>
</feature>
<dbReference type="PRINTS" id="PR00051">
    <property type="entry name" value="DNAA"/>
</dbReference>
<comment type="similarity">
    <text evidence="1 8 11">Belongs to the DnaA family.</text>
</comment>
<comment type="caution">
    <text evidence="8">Lacks conserved residue(s) required for the propagation of feature annotation.</text>
</comment>
<evidence type="ECO:0000256" key="6">
    <source>
        <dbReference type="ARBA" id="ARBA00023121"/>
    </source>
</evidence>
<dbReference type="CDD" id="cd00009">
    <property type="entry name" value="AAA"/>
    <property type="match status" value="1"/>
</dbReference>
<comment type="function">
    <text evidence="8 10">Plays an essential role in the initiation and regulation of chromosomal replication. ATP-DnaA binds to the origin of replication (oriC) to initiate formation of the DNA replication initiation complex once per cell cycle. Binds the DnaA box (a 9 base pair repeat at the origin) and separates the double-stranded (ds)DNA. Forms a right-handed helical filament on oriC DNA; dsDNA binds to the exterior of the filament while single-stranded (ss)DNA is stabiized in the filament's interior. The ATP-DnaA-oriC complex binds and stabilizes one strand of the AT-rich DNA unwinding element (DUE), permitting loading of DNA polymerase. After initiation quickly degrades to an ADP-DnaA complex that is not apt for DNA replication. Binds acidic phospholipids.</text>
</comment>
<evidence type="ECO:0000256" key="8">
    <source>
        <dbReference type="HAMAP-Rule" id="MF_00377"/>
    </source>
</evidence>
<dbReference type="Pfam" id="PF11638">
    <property type="entry name" value="DnaA_N"/>
    <property type="match status" value="1"/>
</dbReference>
<evidence type="ECO:0000256" key="1">
    <source>
        <dbReference type="ARBA" id="ARBA00006583"/>
    </source>
</evidence>
<evidence type="ECO:0000256" key="12">
    <source>
        <dbReference type="SAM" id="MobiDB-lite"/>
    </source>
</evidence>
<dbReference type="Pfam" id="PF00308">
    <property type="entry name" value="Bac_DnaA"/>
    <property type="match status" value="1"/>
</dbReference>
<dbReference type="PANTHER" id="PTHR30050">
    <property type="entry name" value="CHROMOSOMAL REPLICATION INITIATOR PROTEIN DNAA"/>
    <property type="match status" value="1"/>
</dbReference>
<evidence type="ECO:0000256" key="3">
    <source>
        <dbReference type="ARBA" id="ARBA00022705"/>
    </source>
</evidence>
<gene>
    <name evidence="8 15" type="primary">dnaA</name>
    <name evidence="15" type="ORF">IGS68_00005</name>
</gene>
<dbReference type="InterPro" id="IPR020591">
    <property type="entry name" value="Chromosome_initiator_DnaA-like"/>
</dbReference>
<dbReference type="SUPFAM" id="SSF48295">
    <property type="entry name" value="TrpR-like"/>
    <property type="match status" value="1"/>
</dbReference>
<dbReference type="SMART" id="SM00382">
    <property type="entry name" value="AAA"/>
    <property type="match status" value="1"/>
</dbReference>
<dbReference type="HAMAP" id="MF_00377">
    <property type="entry name" value="DnaA_bact"/>
    <property type="match status" value="1"/>
</dbReference>
<dbReference type="InterPro" id="IPR013159">
    <property type="entry name" value="DnaA_C"/>
</dbReference>
<evidence type="ECO:0000256" key="5">
    <source>
        <dbReference type="ARBA" id="ARBA00022840"/>
    </source>
</evidence>
<evidence type="ECO:0000256" key="10">
    <source>
        <dbReference type="RuleBase" id="RU000577"/>
    </source>
</evidence>
<accession>A0ABX7B5S5</accession>
<dbReference type="Gene3D" id="3.40.50.300">
    <property type="entry name" value="P-loop containing nucleotide triphosphate hydrolases"/>
    <property type="match status" value="1"/>
</dbReference>
<keyword evidence="3 8" id="KW-0235">DNA replication</keyword>
<evidence type="ECO:0000256" key="11">
    <source>
        <dbReference type="RuleBase" id="RU004227"/>
    </source>
</evidence>
<dbReference type="InterPro" id="IPR013317">
    <property type="entry name" value="DnaA_dom"/>
</dbReference>
<dbReference type="SUPFAM" id="SSF52540">
    <property type="entry name" value="P-loop containing nucleoside triphosphate hydrolases"/>
    <property type="match status" value="1"/>
</dbReference>
<dbReference type="Proteomes" id="UP000595197">
    <property type="component" value="Chromosome"/>
</dbReference>
<dbReference type="SMART" id="SM00760">
    <property type="entry name" value="Bac_DnaA_C"/>
    <property type="match status" value="1"/>
</dbReference>
<dbReference type="InterPro" id="IPR001957">
    <property type="entry name" value="Chromosome_initiator_DnaA"/>
</dbReference>
<evidence type="ECO:0000256" key="9">
    <source>
        <dbReference type="NCBIfam" id="TIGR00362"/>
    </source>
</evidence>
<feature type="domain" description="Chromosomal replication initiator DnaA C-terminal" evidence="14">
    <location>
        <begin position="383"/>
        <end position="452"/>
    </location>
</feature>
<evidence type="ECO:0000313" key="16">
    <source>
        <dbReference type="Proteomes" id="UP000595197"/>
    </source>
</evidence>
<evidence type="ECO:0000256" key="7">
    <source>
        <dbReference type="ARBA" id="ARBA00023125"/>
    </source>
</evidence>
<feature type="region of interest" description="Disordered" evidence="12">
    <location>
        <begin position="109"/>
        <end position="129"/>
    </location>
</feature>